<evidence type="ECO:0000313" key="3">
    <source>
        <dbReference type="RefSeq" id="XP_071924329.1"/>
    </source>
</evidence>
<accession>A0ABM4VXR1</accession>
<feature type="region of interest" description="Disordered" evidence="1">
    <location>
        <begin position="16"/>
        <end position="49"/>
    </location>
</feature>
<dbReference type="Gene3D" id="1.20.120.690">
    <property type="entry name" value="RDM1 protein domain"/>
    <property type="match status" value="1"/>
</dbReference>
<reference evidence="3" key="1">
    <citation type="submission" date="2025-08" db="UniProtKB">
        <authorList>
            <consortium name="RefSeq"/>
        </authorList>
    </citation>
    <scope>IDENTIFICATION</scope>
    <source>
        <tissue evidence="3">Leaves</tissue>
    </source>
</reference>
<dbReference type="RefSeq" id="XP_071924329.1">
    <property type="nucleotide sequence ID" value="XM_072068228.1"/>
</dbReference>
<dbReference type="PANTHER" id="PTHR36366">
    <property type="entry name" value="PROTEIN RDM1"/>
    <property type="match status" value="1"/>
</dbReference>
<organism evidence="2 3">
    <name type="scientific">Coffea arabica</name>
    <name type="common">Arabian coffee</name>
    <dbReference type="NCBI Taxonomy" id="13443"/>
    <lineage>
        <taxon>Eukaryota</taxon>
        <taxon>Viridiplantae</taxon>
        <taxon>Streptophyta</taxon>
        <taxon>Embryophyta</taxon>
        <taxon>Tracheophyta</taxon>
        <taxon>Spermatophyta</taxon>
        <taxon>Magnoliopsida</taxon>
        <taxon>eudicotyledons</taxon>
        <taxon>Gunneridae</taxon>
        <taxon>Pentapetalae</taxon>
        <taxon>asterids</taxon>
        <taxon>lamiids</taxon>
        <taxon>Gentianales</taxon>
        <taxon>Rubiaceae</taxon>
        <taxon>Ixoroideae</taxon>
        <taxon>Gardenieae complex</taxon>
        <taxon>Bertiereae - Coffeeae clade</taxon>
        <taxon>Coffeeae</taxon>
        <taxon>Coffea</taxon>
    </lineage>
</organism>
<protein>
    <submittedName>
        <fullName evidence="3">Protein RDM1-like isoform X1</fullName>
    </submittedName>
</protein>
<evidence type="ECO:0000256" key="1">
    <source>
        <dbReference type="SAM" id="MobiDB-lite"/>
    </source>
</evidence>
<dbReference type="Proteomes" id="UP001652660">
    <property type="component" value="Chromosome 10c"/>
</dbReference>
<evidence type="ECO:0000313" key="2">
    <source>
        <dbReference type="Proteomes" id="UP001652660"/>
    </source>
</evidence>
<keyword evidence="2" id="KW-1185">Reference proteome</keyword>
<proteinExistence type="predicted"/>
<dbReference type="InterPro" id="IPR015270">
    <property type="entry name" value="RDM1_plant"/>
</dbReference>
<dbReference type="InterPro" id="IPR036319">
    <property type="entry name" value="RDM1_sf"/>
</dbReference>
<dbReference type="GeneID" id="113714716"/>
<name>A0ABM4VXR1_COFAR</name>
<gene>
    <name evidence="3" type="primary">LOC113714716</name>
</gene>
<dbReference type="Pfam" id="PF09187">
    <property type="entry name" value="RdDM_RDM1"/>
    <property type="match status" value="1"/>
</dbReference>
<dbReference type="PANTHER" id="PTHR36366:SF1">
    <property type="entry name" value="PROTEIN RDM1"/>
    <property type="match status" value="1"/>
</dbReference>
<sequence length="192" mass="21728">MIPSVSDSASDVYFSVTNMERPRSSPEQVNILSDDSSSDDGAGPESKRLRTAAEIPQRALQIIPEDVMLGKAQTYQEYMRQIPIPLLRGSVVPFTSWTGLGTSLKQLYGQPLHYLTNVHLRQLDILRIGAEDEDRPLDTIIPPPKAEASIWLIEEVHRLSSSHHHLAKLWHNDPLHHIFIDPIFIELQKPSR</sequence>
<dbReference type="SUPFAM" id="SSF109920">
    <property type="entry name" value="Hypothetical protein At3g22680"/>
    <property type="match status" value="1"/>
</dbReference>